<evidence type="ECO:0000313" key="2">
    <source>
        <dbReference type="EMBL" id="ALW84047.1"/>
    </source>
</evidence>
<dbReference type="KEGG" id="hyg:AUC43_02380"/>
<dbReference type="EMBL" id="CP013909">
    <property type="protein sequence ID" value="ALW84047.1"/>
    <property type="molecule type" value="Genomic_DNA"/>
</dbReference>
<feature type="transmembrane region" description="Helical" evidence="1">
    <location>
        <begin position="125"/>
        <end position="149"/>
    </location>
</feature>
<keyword evidence="1" id="KW-1133">Transmembrane helix</keyword>
<keyword evidence="1" id="KW-0472">Membrane</keyword>
<keyword evidence="3" id="KW-1185">Reference proteome</keyword>
<dbReference type="AlphaFoldDB" id="A0A0U3JTP1"/>
<reference evidence="2 3" key="1">
    <citation type="submission" date="2015-12" db="EMBL/GenBank/DDBJ databases">
        <authorList>
            <person name="Shamseldin A."/>
            <person name="Moawad H."/>
            <person name="Abd El-Rahim W.M."/>
            <person name="Sadowsky M.J."/>
        </authorList>
    </citation>
    <scope>NUCLEOTIDE SEQUENCE [LARGE SCALE GENOMIC DNA]</scope>
    <source>
        <strain evidence="2 3">DG5B</strain>
    </source>
</reference>
<organism evidence="2 3">
    <name type="scientific">Hymenobacter sedentarius</name>
    <dbReference type="NCBI Taxonomy" id="1411621"/>
    <lineage>
        <taxon>Bacteria</taxon>
        <taxon>Pseudomonadati</taxon>
        <taxon>Bacteroidota</taxon>
        <taxon>Cytophagia</taxon>
        <taxon>Cytophagales</taxon>
        <taxon>Hymenobacteraceae</taxon>
        <taxon>Hymenobacter</taxon>
    </lineage>
</organism>
<dbReference type="NCBIfam" id="NF046082">
    <property type="entry name" value="assoc_w_XrtX"/>
    <property type="match status" value="1"/>
</dbReference>
<sequence>MSVGALVILLFLIGIYDESILQLLTSFWQKALAAVGLQRQAQALQQGINGGILKRFLPAVATYAVLYLSICLLLLRLLLPTPAQWRLALRLYAGALAVYAAMVLLNKLTGNAAWGYRLSRHLLDFIVSPLPVAALVVLFKSGLGAAAGISAQRTP</sequence>
<feature type="transmembrane region" description="Helical" evidence="1">
    <location>
        <begin position="87"/>
        <end position="105"/>
    </location>
</feature>
<protein>
    <submittedName>
        <fullName evidence="2">Uncharacterized protein</fullName>
    </submittedName>
</protein>
<accession>A0A0U3JTP1</accession>
<dbReference type="Proteomes" id="UP000059542">
    <property type="component" value="Chromosome"/>
</dbReference>
<name>A0A0U3JTP1_9BACT</name>
<proteinExistence type="predicted"/>
<feature type="transmembrane region" description="Helical" evidence="1">
    <location>
        <begin position="57"/>
        <end position="75"/>
    </location>
</feature>
<dbReference type="STRING" id="1411621.AUC43_02380"/>
<evidence type="ECO:0000313" key="3">
    <source>
        <dbReference type="Proteomes" id="UP000059542"/>
    </source>
</evidence>
<evidence type="ECO:0000256" key="1">
    <source>
        <dbReference type="SAM" id="Phobius"/>
    </source>
</evidence>
<gene>
    <name evidence="2" type="ORF">AUC43_02380</name>
</gene>
<keyword evidence="1" id="KW-0812">Transmembrane</keyword>